<reference evidence="1" key="2">
    <citation type="journal article" date="2021" name="J. Invertebr. Pathol.">
        <title>Molecular characterization of a Bacillus thuringiensis strain from Argentina, toxic against Lepidoptera and Coleoptera, based on its whole-genome and Cry protein analysis.</title>
        <authorList>
            <person name="Nicolas Lazarte J."/>
            <person name="Pia Valacco M."/>
            <person name="Moreno S."/>
            <person name="Salerno G.L."/>
            <person name="Beron C.M."/>
        </authorList>
    </citation>
    <scope>NUCLEOTIDE SEQUENCE</scope>
    <source>
        <strain evidence="1">FCC7</strain>
    </source>
</reference>
<evidence type="ECO:0000313" key="1">
    <source>
        <dbReference type="EMBL" id="MBN9901124.1"/>
    </source>
</evidence>
<sequence length="54" mass="6004">MHTATSVDSIDITSMQITICINSESEKDKGSDTMGMNHRFDLGAHIFYGSIHMQ</sequence>
<gene>
    <name evidence="1" type="ORF">FME64_27795</name>
</gene>
<dbReference type="AlphaFoldDB" id="A0AAW4HYU3"/>
<name>A0AAW4HYU3_BACTU</name>
<protein>
    <submittedName>
        <fullName evidence="1">CRISPR-associated protein Csd2</fullName>
    </submittedName>
</protein>
<dbReference type="Proteomes" id="UP000775627">
    <property type="component" value="Unassembled WGS sequence"/>
</dbReference>
<dbReference type="EMBL" id="VIXF01000003">
    <property type="protein sequence ID" value="MBN9901124.1"/>
    <property type="molecule type" value="Genomic_DNA"/>
</dbReference>
<reference evidence="1" key="1">
    <citation type="submission" date="2019-07" db="EMBL/GenBank/DDBJ databases">
        <authorList>
            <person name="Lazarte J.N."/>
            <person name="Poliero A."/>
            <person name="Beron C."/>
        </authorList>
    </citation>
    <scope>NUCLEOTIDE SEQUENCE</scope>
    <source>
        <strain evidence="1">FCC7</strain>
    </source>
</reference>
<accession>A0AAW4HYU3</accession>
<proteinExistence type="predicted"/>
<organism evidence="1 2">
    <name type="scientific">Bacillus thuringiensis</name>
    <dbReference type="NCBI Taxonomy" id="1428"/>
    <lineage>
        <taxon>Bacteria</taxon>
        <taxon>Bacillati</taxon>
        <taxon>Bacillota</taxon>
        <taxon>Bacilli</taxon>
        <taxon>Bacillales</taxon>
        <taxon>Bacillaceae</taxon>
        <taxon>Bacillus</taxon>
        <taxon>Bacillus cereus group</taxon>
    </lineage>
</organism>
<comment type="caution">
    <text evidence="1">The sequence shown here is derived from an EMBL/GenBank/DDBJ whole genome shotgun (WGS) entry which is preliminary data.</text>
</comment>
<evidence type="ECO:0000313" key="2">
    <source>
        <dbReference type="Proteomes" id="UP000775627"/>
    </source>
</evidence>